<comment type="similarity">
    <text evidence="2">Belongs to the ABC transporter superfamily.</text>
</comment>
<dbReference type="Pfam" id="PF00005">
    <property type="entry name" value="ABC_tran"/>
    <property type="match status" value="2"/>
</dbReference>
<evidence type="ECO:0000256" key="5">
    <source>
        <dbReference type="ARBA" id="ARBA00022741"/>
    </source>
</evidence>
<evidence type="ECO:0000313" key="10">
    <source>
        <dbReference type="EMBL" id="SIS39892.1"/>
    </source>
</evidence>
<protein>
    <submittedName>
        <fullName evidence="10">Energy-coupling factor transport system ATP-binding protein</fullName>
    </submittedName>
</protein>
<name>A0A1N7IS31_9BACI</name>
<keyword evidence="5" id="KW-0547">Nucleotide-binding</keyword>
<evidence type="ECO:0000313" key="11">
    <source>
        <dbReference type="Proteomes" id="UP000187608"/>
    </source>
</evidence>
<dbReference type="GO" id="GO:0005524">
    <property type="term" value="F:ATP binding"/>
    <property type="evidence" value="ECO:0007669"/>
    <property type="project" value="UniProtKB-KW"/>
</dbReference>
<dbReference type="SMART" id="SM00382">
    <property type="entry name" value="AAA"/>
    <property type="match status" value="2"/>
</dbReference>
<dbReference type="InterPro" id="IPR003593">
    <property type="entry name" value="AAA+_ATPase"/>
</dbReference>
<evidence type="ECO:0000256" key="6">
    <source>
        <dbReference type="ARBA" id="ARBA00022840"/>
    </source>
</evidence>
<keyword evidence="4" id="KW-1003">Cell membrane</keyword>
<dbReference type="NCBIfam" id="NF010167">
    <property type="entry name" value="PRK13648.1"/>
    <property type="match status" value="2"/>
</dbReference>
<dbReference type="OrthoDB" id="501320at2"/>
<evidence type="ECO:0000256" key="4">
    <source>
        <dbReference type="ARBA" id="ARBA00022475"/>
    </source>
</evidence>
<keyword evidence="6 10" id="KW-0067">ATP-binding</keyword>
<evidence type="ECO:0000259" key="9">
    <source>
        <dbReference type="PROSITE" id="PS50893"/>
    </source>
</evidence>
<proteinExistence type="inferred from homology"/>
<dbReference type="GO" id="GO:0016887">
    <property type="term" value="F:ATP hydrolysis activity"/>
    <property type="evidence" value="ECO:0007669"/>
    <property type="project" value="InterPro"/>
</dbReference>
<dbReference type="PROSITE" id="PS50893">
    <property type="entry name" value="ABC_TRANSPORTER_2"/>
    <property type="match status" value="2"/>
</dbReference>
<gene>
    <name evidence="10" type="ORF">SAMN05421687_10280</name>
</gene>
<comment type="subcellular location">
    <subcellularLocation>
        <location evidence="1">Cell membrane</location>
        <topology evidence="1">Peripheral membrane protein</topology>
    </subcellularLocation>
</comment>
<dbReference type="PANTHER" id="PTHR43553:SF19">
    <property type="entry name" value="HMP_THIAMINE IMPORT ATP-BINDING PROTEIN YKOD-RELATED"/>
    <property type="match status" value="1"/>
</dbReference>
<dbReference type="RefSeq" id="WP_076556992.1">
    <property type="nucleotide sequence ID" value="NZ_FTOC01000002.1"/>
</dbReference>
<dbReference type="CDD" id="cd03225">
    <property type="entry name" value="ABC_cobalt_CbiO_domain1"/>
    <property type="match status" value="2"/>
</dbReference>
<dbReference type="Proteomes" id="UP000187608">
    <property type="component" value="Unassembled WGS sequence"/>
</dbReference>
<reference evidence="11" key="1">
    <citation type="submission" date="2017-01" db="EMBL/GenBank/DDBJ databases">
        <authorList>
            <person name="Varghese N."/>
            <person name="Submissions S."/>
        </authorList>
    </citation>
    <scope>NUCLEOTIDE SEQUENCE [LARGE SCALE GENOMIC DNA]</scope>
    <source>
        <strain evidence="11">DSM 23127</strain>
    </source>
</reference>
<dbReference type="InterPro" id="IPR017871">
    <property type="entry name" value="ABC_transporter-like_CS"/>
</dbReference>
<keyword evidence="8" id="KW-0472">Membrane</keyword>
<organism evidence="10 11">
    <name type="scientific">Salimicrobium flavidum</name>
    <dbReference type="NCBI Taxonomy" id="570947"/>
    <lineage>
        <taxon>Bacteria</taxon>
        <taxon>Bacillati</taxon>
        <taxon>Bacillota</taxon>
        <taxon>Bacilli</taxon>
        <taxon>Bacillales</taxon>
        <taxon>Bacillaceae</taxon>
        <taxon>Salimicrobium</taxon>
    </lineage>
</organism>
<dbReference type="GO" id="GO:0043190">
    <property type="term" value="C:ATP-binding cassette (ABC) transporter complex"/>
    <property type="evidence" value="ECO:0007669"/>
    <property type="project" value="TreeGrafter"/>
</dbReference>
<dbReference type="STRING" id="570947.SAMN05421687_10280"/>
<dbReference type="InterPro" id="IPR050095">
    <property type="entry name" value="ECF_ABC_transporter_ATP-bd"/>
</dbReference>
<evidence type="ECO:0000256" key="8">
    <source>
        <dbReference type="ARBA" id="ARBA00023136"/>
    </source>
</evidence>
<keyword evidence="11" id="KW-1185">Reference proteome</keyword>
<dbReference type="InterPro" id="IPR015856">
    <property type="entry name" value="ABC_transpr_CbiO/EcfA_su"/>
</dbReference>
<dbReference type="PROSITE" id="PS00211">
    <property type="entry name" value="ABC_TRANSPORTER_1"/>
    <property type="match status" value="2"/>
</dbReference>
<dbReference type="AlphaFoldDB" id="A0A1N7IS31"/>
<dbReference type="Gene3D" id="3.40.50.300">
    <property type="entry name" value="P-loop containing nucleotide triphosphate hydrolases"/>
    <property type="match status" value="2"/>
</dbReference>
<dbReference type="InterPro" id="IPR003439">
    <property type="entry name" value="ABC_transporter-like_ATP-bd"/>
</dbReference>
<accession>A0A1N7IS31</accession>
<feature type="domain" description="ABC transporter" evidence="9">
    <location>
        <begin position="279"/>
        <end position="504"/>
    </location>
</feature>
<evidence type="ECO:0000256" key="7">
    <source>
        <dbReference type="ARBA" id="ARBA00022967"/>
    </source>
</evidence>
<feature type="domain" description="ABC transporter" evidence="9">
    <location>
        <begin position="2"/>
        <end position="243"/>
    </location>
</feature>
<keyword evidence="7" id="KW-1278">Translocase</keyword>
<dbReference type="GO" id="GO:0042626">
    <property type="term" value="F:ATPase-coupled transmembrane transporter activity"/>
    <property type="evidence" value="ECO:0007669"/>
    <property type="project" value="TreeGrafter"/>
</dbReference>
<dbReference type="PANTHER" id="PTHR43553">
    <property type="entry name" value="HEAVY METAL TRANSPORTER"/>
    <property type="match status" value="1"/>
</dbReference>
<dbReference type="InterPro" id="IPR027417">
    <property type="entry name" value="P-loop_NTPase"/>
</dbReference>
<evidence type="ECO:0000256" key="1">
    <source>
        <dbReference type="ARBA" id="ARBA00004202"/>
    </source>
</evidence>
<dbReference type="SUPFAM" id="SSF52540">
    <property type="entry name" value="P-loop containing nucleoside triphosphate hydrolases"/>
    <property type="match status" value="2"/>
</dbReference>
<evidence type="ECO:0000256" key="3">
    <source>
        <dbReference type="ARBA" id="ARBA00022448"/>
    </source>
</evidence>
<evidence type="ECO:0000256" key="2">
    <source>
        <dbReference type="ARBA" id="ARBA00005417"/>
    </source>
</evidence>
<sequence>MIDVKNLTLEYEEMENPVLRNVSFTIDEKESVLLLGASGSGKSTLSRCLTGLYPRELDGSMEGEVRVAGKKVDGASPGAISRHVGIVFQDPETQFCMLTAEDEVAFGLENLGTAPELMEGKVDTALEEVGLLPKKGRTITSLSGGEKQKLALACILAMRPPVIILDEPTANLDPVATDDFVALLERLKLEKDVTLFVIEHDLDPWLSITDRVLMLDREGQLFYDGPLREGIDRYAPILHEEGIAVPQTVKLAVEEGAATPPLPLTARELAGRLPVLPEVREKEDGERALLQTEKVNFKSILHAIDITLPEGSFTAVTGPNGSGKTTLCRVLAGIESPTSGRMLHSFPKKEWFKRVGYVFQNPEHQFLTDSVWAEVAYSGADEERVRHLLEWCGLWERRNLHPFTLSQGEKRRLSVATMLVEDQDLLFLDEPTFGQDARSTRRVMDLLDEKHRSGTTIVMITHDMELVEQYATRVVAMKDGEIGFDGRADELWKRDLDAFQLKRPLKVRLKEMQEGGVRVPQ</sequence>
<keyword evidence="3" id="KW-0813">Transport</keyword>
<dbReference type="EMBL" id="FTOC01000002">
    <property type="protein sequence ID" value="SIS39892.1"/>
    <property type="molecule type" value="Genomic_DNA"/>
</dbReference>